<dbReference type="InterPro" id="IPR036365">
    <property type="entry name" value="PGBD-like_sf"/>
</dbReference>
<dbReference type="EMBL" id="CP013979">
    <property type="protein sequence ID" value="ANJ25948.1"/>
    <property type="molecule type" value="Genomic_DNA"/>
</dbReference>
<feature type="region of interest" description="Disordered" evidence="2">
    <location>
        <begin position="358"/>
        <end position="378"/>
    </location>
</feature>
<name>A0A191WCM9_9MICO</name>
<reference evidence="4 5" key="1">
    <citation type="journal article" date="2016" name="Int. J. Syst. Evol. Microbiol.">
        <title>Agromyces aureus sp. nov., isolated from the rhizosphere of Salix caprea L. grown in a heavy-metal-contaminated soil.</title>
        <authorList>
            <person name="Corretto E."/>
            <person name="Antonielli L."/>
            <person name="Sessitsch A."/>
            <person name="Compant S."/>
            <person name="Gorfer M."/>
            <person name="Kuffner M."/>
            <person name="Brader G."/>
        </authorList>
    </citation>
    <scope>NUCLEOTIDE SEQUENCE [LARGE SCALE GENOMIC DNA]</scope>
    <source>
        <strain evidence="4 5">AR33</strain>
    </source>
</reference>
<sequence length="378" mass="38210">MDRVRMSGFLGTAVVSIAVVVALTGCAEGADSVERAKAQVSAKEKAVASAQAEFDSASKEFCGASRVYIDALDRYGDVLNDTAPTVGDVRDAGADLAAPRDDAFDGAEAAVDAQQALVAAQTELVEAQAALAAAEAGPTGTPSVAEPAEPPTATPLAPATSVDRVKQADADFDDAQAAITEQTTLADASEQFNSAVVALEMAWLRLFADAGCLTDDQQVQAVAAVGAYTFALQQDLATAGYYAGTVDGVSGPMTVQAIEDLQEANGLPVTGTVDKATAAALQAELVALGGTAAQDSLASTAAVQQTLKLAGFWDGPVDGVWTDELTAALQAFQSELGVEPTGAVDAATIAAFERAIAELTAPDPEPSPSATPTSEPAT</sequence>
<dbReference type="RefSeq" id="WP_067873177.1">
    <property type="nucleotide sequence ID" value="NZ_CP013979.1"/>
</dbReference>
<evidence type="ECO:0000313" key="4">
    <source>
        <dbReference type="EMBL" id="ANJ25948.1"/>
    </source>
</evidence>
<dbReference type="AlphaFoldDB" id="A0A191WCM9"/>
<dbReference type="Proteomes" id="UP000078437">
    <property type="component" value="Chromosome"/>
</dbReference>
<keyword evidence="5" id="KW-1185">Reference proteome</keyword>
<dbReference type="OrthoDB" id="9787225at2"/>
<feature type="domain" description="Peptidoglycan binding-like" evidence="3">
    <location>
        <begin position="231"/>
        <end position="281"/>
    </location>
</feature>
<organism evidence="4 5">
    <name type="scientific">Agromyces aureus</name>
    <dbReference type="NCBI Taxonomy" id="453304"/>
    <lineage>
        <taxon>Bacteria</taxon>
        <taxon>Bacillati</taxon>
        <taxon>Actinomycetota</taxon>
        <taxon>Actinomycetes</taxon>
        <taxon>Micrococcales</taxon>
        <taxon>Microbacteriaceae</taxon>
        <taxon>Agromyces</taxon>
    </lineage>
</organism>
<dbReference type="InterPro" id="IPR002477">
    <property type="entry name" value="Peptidoglycan-bd-like"/>
</dbReference>
<dbReference type="KEGG" id="agy:ATC03_03545"/>
<dbReference type="STRING" id="453304.ATC03_03545"/>
<dbReference type="Pfam" id="PF01471">
    <property type="entry name" value="PG_binding_1"/>
    <property type="match status" value="2"/>
</dbReference>
<dbReference type="Gene3D" id="1.10.101.10">
    <property type="entry name" value="PGBD-like superfamily/PGBD"/>
    <property type="match status" value="2"/>
</dbReference>
<dbReference type="InterPro" id="IPR036366">
    <property type="entry name" value="PGBDSf"/>
</dbReference>
<gene>
    <name evidence="4" type="ORF">ATC03_03545</name>
</gene>
<reference evidence="5" key="2">
    <citation type="submission" date="2016-01" db="EMBL/GenBank/DDBJ databases">
        <title>Complete genome sequence of Agromyces aureus AR33T and comparison with related organisms.</title>
        <authorList>
            <person name="Corretto E."/>
            <person name="Antonielli L."/>
            <person name="Sessitsch A."/>
            <person name="Brader G."/>
        </authorList>
    </citation>
    <scope>NUCLEOTIDE SEQUENCE [LARGE SCALE GENOMIC DNA]</scope>
    <source>
        <strain evidence="5">AR33</strain>
    </source>
</reference>
<dbReference type="PROSITE" id="PS51257">
    <property type="entry name" value="PROKAR_LIPOPROTEIN"/>
    <property type="match status" value="1"/>
</dbReference>
<protein>
    <submittedName>
        <fullName evidence="4">Peptidoglycan-binding protein</fullName>
    </submittedName>
</protein>
<evidence type="ECO:0000259" key="3">
    <source>
        <dbReference type="Pfam" id="PF01471"/>
    </source>
</evidence>
<feature type="compositionally biased region" description="Low complexity" evidence="2">
    <location>
        <begin position="136"/>
        <end position="147"/>
    </location>
</feature>
<dbReference type="SUPFAM" id="SSF47090">
    <property type="entry name" value="PGBD-like"/>
    <property type="match status" value="2"/>
</dbReference>
<evidence type="ECO:0000313" key="5">
    <source>
        <dbReference type="Proteomes" id="UP000078437"/>
    </source>
</evidence>
<accession>A0A191WCM9</accession>
<feature type="domain" description="Peptidoglycan binding-like" evidence="3">
    <location>
        <begin position="301"/>
        <end position="351"/>
    </location>
</feature>
<feature type="coiled-coil region" evidence="1">
    <location>
        <begin position="33"/>
        <end position="60"/>
    </location>
</feature>
<feature type="region of interest" description="Disordered" evidence="2">
    <location>
        <begin position="136"/>
        <end position="160"/>
    </location>
</feature>
<evidence type="ECO:0000256" key="2">
    <source>
        <dbReference type="SAM" id="MobiDB-lite"/>
    </source>
</evidence>
<proteinExistence type="predicted"/>
<evidence type="ECO:0000256" key="1">
    <source>
        <dbReference type="SAM" id="Coils"/>
    </source>
</evidence>
<keyword evidence="1" id="KW-0175">Coiled coil</keyword>